<dbReference type="AlphaFoldDB" id="E4TW13"/>
<name>E4TW13_MARTH</name>
<dbReference type="eggNOG" id="ENOG5032UP5">
    <property type="taxonomic scope" value="Bacteria"/>
</dbReference>
<dbReference type="Gene3D" id="2.50.20.10">
    <property type="entry name" value="Lipoprotein localisation LolA/LolB/LppX"/>
    <property type="match status" value="1"/>
</dbReference>
<dbReference type="RefSeq" id="WP_013455373.1">
    <property type="nucleotide sequence ID" value="NC_014759.1"/>
</dbReference>
<evidence type="ECO:0000313" key="3">
    <source>
        <dbReference type="Proteomes" id="UP000008720"/>
    </source>
</evidence>
<dbReference type="Proteomes" id="UP000008720">
    <property type="component" value="Chromosome"/>
</dbReference>
<keyword evidence="1" id="KW-0732">Signal</keyword>
<evidence type="ECO:0000313" key="2">
    <source>
        <dbReference type="EMBL" id="ADR23231.1"/>
    </source>
</evidence>
<dbReference type="EMBL" id="CP002349">
    <property type="protein sequence ID" value="ADR23231.1"/>
    <property type="molecule type" value="Genomic_DNA"/>
</dbReference>
<dbReference type="SUPFAM" id="SSF89392">
    <property type="entry name" value="Prokaryotic lipoproteins and lipoprotein localization factors"/>
    <property type="match status" value="1"/>
</dbReference>
<dbReference type="HOGENOM" id="CLU_1204188_0_0_10"/>
<accession>E4TW13</accession>
<dbReference type="KEGG" id="mtt:Ftrac_3257"/>
<organism evidence="2 3">
    <name type="scientific">Marivirga tractuosa (strain ATCC 23168 / DSM 4126 / NBRC 15989 / NCIMB 1408 / VKM B-1430 / H-43)</name>
    <name type="common">Microscilla tractuosa</name>
    <name type="synonym">Flexibacter tractuosus</name>
    <dbReference type="NCBI Taxonomy" id="643867"/>
    <lineage>
        <taxon>Bacteria</taxon>
        <taxon>Pseudomonadati</taxon>
        <taxon>Bacteroidota</taxon>
        <taxon>Cytophagia</taxon>
        <taxon>Cytophagales</taxon>
        <taxon>Marivirgaceae</taxon>
        <taxon>Marivirga</taxon>
    </lineage>
</organism>
<dbReference type="STRING" id="643867.Ftrac_3257"/>
<gene>
    <name evidence="2" type="ordered locus">Ftrac_3257</name>
</gene>
<evidence type="ECO:0000256" key="1">
    <source>
        <dbReference type="ARBA" id="ARBA00022729"/>
    </source>
</evidence>
<dbReference type="InterPro" id="IPR029046">
    <property type="entry name" value="LolA/LolB/LppX"/>
</dbReference>
<proteinExistence type="predicted"/>
<reference evidence="2 3" key="1">
    <citation type="journal article" date="2011" name="Stand. Genomic Sci.">
        <title>Complete genome sequence of Marivirga tractuosa type strain (H-43).</title>
        <authorList>
            <person name="Pagani I."/>
            <person name="Chertkov O."/>
            <person name="Lapidus A."/>
            <person name="Lucas S."/>
            <person name="Del Rio T.G."/>
            <person name="Tice H."/>
            <person name="Copeland A."/>
            <person name="Cheng J.F."/>
            <person name="Nolan M."/>
            <person name="Saunders E."/>
            <person name="Pitluck S."/>
            <person name="Held B."/>
            <person name="Goodwin L."/>
            <person name="Liolios K."/>
            <person name="Ovchinikova G."/>
            <person name="Ivanova N."/>
            <person name="Mavromatis K."/>
            <person name="Pati A."/>
            <person name="Chen A."/>
            <person name="Palaniappan K."/>
            <person name="Land M."/>
            <person name="Hauser L."/>
            <person name="Jeffries C.D."/>
            <person name="Detter J.C."/>
            <person name="Han C."/>
            <person name="Tapia R."/>
            <person name="Ngatchou-Djao O.D."/>
            <person name="Rohde M."/>
            <person name="Goker M."/>
            <person name="Spring S."/>
            <person name="Sikorski J."/>
            <person name="Woyke T."/>
            <person name="Bristow J."/>
            <person name="Eisen J.A."/>
            <person name="Markowitz V."/>
            <person name="Hugenholtz P."/>
            <person name="Klenk H.P."/>
            <person name="Kyrpides N.C."/>
        </authorList>
    </citation>
    <scope>NUCLEOTIDE SEQUENCE [LARGE SCALE GENOMIC DNA]</scope>
    <source>
        <strain evidence="3">ATCC 23168 / DSM 4126 / NBRC 15989 / NCIMB 1408 / VKM B-1430 / H-43</strain>
    </source>
</reference>
<protein>
    <submittedName>
        <fullName evidence="2">Uncharacterized protein</fullName>
    </submittedName>
</protein>
<dbReference type="OrthoDB" id="1117543at2"/>
<sequence length="232" mass="27193">MKKQLLVAVFLVLYIPVYAQMFNNVSVNAELRKVNNSRIQNLRLTSYFDASGKMVAIYERPENLVIINDEKGRVTIYDSKNNTVVQANNPYYSSRANELYYFINNKKNDLGLSEIGFQLQDSKVEDGLIITEWVPPMDGMKYFSFIKIVHENDNPIYLEYRDQDNEIIKKVYYYNYEYFNQLEIPTAVTTIDYLSENDSTVSKTIYSDFQFNTDENKENLKYKVPSDAEVIK</sequence>
<keyword evidence="3" id="KW-1185">Reference proteome</keyword>